<comment type="subcellular location">
    <subcellularLocation>
        <location evidence="1">Membrane</location>
        <topology evidence="1">Multi-pass membrane protein</topology>
    </subcellularLocation>
</comment>
<reference evidence="10 11" key="1">
    <citation type="journal article" date="2007" name="Genome Res.">
        <title>Genome characteristics of facultatively symbiotic Frankia sp. strains reflect host range and host plant biogeography.</title>
        <authorList>
            <person name="Normand P."/>
            <person name="Lapierre P."/>
            <person name="Tisa L.S."/>
            <person name="Gogarten J.P."/>
            <person name="Alloisio N."/>
            <person name="Bagnarol E."/>
            <person name="Bassi C.A."/>
            <person name="Berry A.M."/>
            <person name="Bickhart D.M."/>
            <person name="Choisne N."/>
            <person name="Couloux A."/>
            <person name="Cournoyer B."/>
            <person name="Cruveiller S."/>
            <person name="Daubin V."/>
            <person name="Demange N."/>
            <person name="Francino M.P."/>
            <person name="Goltsman E."/>
            <person name="Huang Y."/>
            <person name="Kopp O.R."/>
            <person name="Labarre L."/>
            <person name="Lapidus A."/>
            <person name="Lavire C."/>
            <person name="Marechal J."/>
            <person name="Martinez M."/>
            <person name="Mastronunzio J.E."/>
            <person name="Mullin B.C."/>
            <person name="Niemann J."/>
            <person name="Pujic P."/>
            <person name="Rawnsley T."/>
            <person name="Rouy Z."/>
            <person name="Schenowitz C."/>
            <person name="Sellstedt A."/>
            <person name="Tavares F."/>
            <person name="Tomkins J.P."/>
            <person name="Vallenet D."/>
            <person name="Valverde C."/>
            <person name="Wall L.G."/>
            <person name="Wang Y."/>
            <person name="Medigue C."/>
            <person name="Benson D.R."/>
        </authorList>
    </citation>
    <scope>NUCLEOTIDE SEQUENCE [LARGE SCALE GENOMIC DNA]</scope>
    <source>
        <strain evidence="11">DSM 45986 / CECT 9034 / ACN14a</strain>
    </source>
</reference>
<feature type="transmembrane region" description="Helical" evidence="9">
    <location>
        <begin position="225"/>
        <end position="242"/>
    </location>
</feature>
<feature type="transmembrane region" description="Helical" evidence="9">
    <location>
        <begin position="97"/>
        <end position="123"/>
    </location>
</feature>
<evidence type="ECO:0000313" key="10">
    <source>
        <dbReference type="EMBL" id="CAJ63457.1"/>
    </source>
</evidence>
<feature type="transmembrane region" description="Helical" evidence="9">
    <location>
        <begin position="151"/>
        <end position="175"/>
    </location>
</feature>
<keyword evidence="5 9" id="KW-1133">Transmembrane helix</keyword>
<feature type="transmembrane region" description="Helical" evidence="9">
    <location>
        <begin position="28"/>
        <end position="50"/>
    </location>
</feature>
<keyword evidence="11" id="KW-1185">Reference proteome</keyword>
<name>Q0RGD1_FRAAA</name>
<feature type="transmembrane region" description="Helical" evidence="9">
    <location>
        <begin position="195"/>
        <end position="213"/>
    </location>
</feature>
<dbReference type="OrthoDB" id="3636885at2"/>
<dbReference type="PROSITE" id="PS50283">
    <property type="entry name" value="NA_SOLUT_SYMP_3"/>
    <property type="match status" value="1"/>
</dbReference>
<dbReference type="GO" id="GO:0005886">
    <property type="term" value="C:plasma membrane"/>
    <property type="evidence" value="ECO:0007669"/>
    <property type="project" value="TreeGrafter"/>
</dbReference>
<dbReference type="eggNOG" id="COG0591">
    <property type="taxonomic scope" value="Bacteria"/>
</dbReference>
<dbReference type="InterPro" id="IPR001734">
    <property type="entry name" value="Na/solute_symporter"/>
</dbReference>
<feature type="transmembrane region" description="Helical" evidence="9">
    <location>
        <begin position="413"/>
        <end position="433"/>
    </location>
</feature>
<feature type="compositionally biased region" description="Basic and acidic residues" evidence="8">
    <location>
        <begin position="556"/>
        <end position="570"/>
    </location>
</feature>
<dbReference type="CDD" id="cd10322">
    <property type="entry name" value="SLC5sbd"/>
    <property type="match status" value="1"/>
</dbReference>
<comment type="similarity">
    <text evidence="2 7">Belongs to the sodium:solute symporter (SSF) (TC 2.A.21) family.</text>
</comment>
<gene>
    <name evidence="10" type="ordered locus">FRAAL4816</name>
</gene>
<evidence type="ECO:0000256" key="1">
    <source>
        <dbReference type="ARBA" id="ARBA00004141"/>
    </source>
</evidence>
<evidence type="ECO:0000256" key="4">
    <source>
        <dbReference type="ARBA" id="ARBA00022692"/>
    </source>
</evidence>
<dbReference type="Proteomes" id="UP000000657">
    <property type="component" value="Chromosome"/>
</dbReference>
<dbReference type="STRING" id="326424.FRAAL4816"/>
<feature type="transmembrane region" description="Helical" evidence="9">
    <location>
        <begin position="365"/>
        <end position="393"/>
    </location>
</feature>
<evidence type="ECO:0000256" key="8">
    <source>
        <dbReference type="SAM" id="MobiDB-lite"/>
    </source>
</evidence>
<dbReference type="RefSeq" id="WP_011605930.1">
    <property type="nucleotide sequence ID" value="NC_008278.1"/>
</dbReference>
<dbReference type="EMBL" id="CT573213">
    <property type="protein sequence ID" value="CAJ63457.1"/>
    <property type="molecule type" value="Genomic_DNA"/>
</dbReference>
<feature type="compositionally biased region" description="Acidic residues" evidence="8">
    <location>
        <begin position="543"/>
        <end position="555"/>
    </location>
</feature>
<dbReference type="InterPro" id="IPR038377">
    <property type="entry name" value="Na/Glc_symporter_sf"/>
</dbReference>
<evidence type="ECO:0000256" key="3">
    <source>
        <dbReference type="ARBA" id="ARBA00022448"/>
    </source>
</evidence>
<dbReference type="Gene3D" id="1.20.1730.10">
    <property type="entry name" value="Sodium/glucose cotransporter"/>
    <property type="match status" value="1"/>
</dbReference>
<dbReference type="Pfam" id="PF00474">
    <property type="entry name" value="SSF"/>
    <property type="match status" value="1"/>
</dbReference>
<keyword evidence="6 9" id="KW-0472">Membrane</keyword>
<proteinExistence type="inferred from homology"/>
<feature type="transmembrane region" description="Helical" evidence="9">
    <location>
        <begin position="468"/>
        <end position="486"/>
    </location>
</feature>
<dbReference type="PANTHER" id="PTHR48086:SF8">
    <property type="entry name" value="MONOCARBOXYLIC ACID PERMEASE"/>
    <property type="match status" value="1"/>
</dbReference>
<evidence type="ECO:0000256" key="9">
    <source>
        <dbReference type="SAM" id="Phobius"/>
    </source>
</evidence>
<feature type="transmembrane region" description="Helical" evidence="9">
    <location>
        <begin position="439"/>
        <end position="461"/>
    </location>
</feature>
<feature type="transmembrane region" description="Helical" evidence="9">
    <location>
        <begin position="71"/>
        <end position="91"/>
    </location>
</feature>
<dbReference type="AlphaFoldDB" id="Q0RGD1"/>
<dbReference type="GO" id="GO:0022857">
    <property type="term" value="F:transmembrane transporter activity"/>
    <property type="evidence" value="ECO:0007669"/>
    <property type="project" value="InterPro"/>
</dbReference>
<evidence type="ECO:0000256" key="7">
    <source>
        <dbReference type="RuleBase" id="RU362091"/>
    </source>
</evidence>
<evidence type="ECO:0000256" key="5">
    <source>
        <dbReference type="ARBA" id="ARBA00022989"/>
    </source>
</evidence>
<keyword evidence="4 9" id="KW-0812">Transmembrane</keyword>
<keyword evidence="3" id="KW-0813">Transport</keyword>
<evidence type="ECO:0000256" key="2">
    <source>
        <dbReference type="ARBA" id="ARBA00006434"/>
    </source>
</evidence>
<dbReference type="InterPro" id="IPR050277">
    <property type="entry name" value="Sodium:Solute_Symporter"/>
</dbReference>
<dbReference type="NCBIfam" id="NF046076">
    <property type="entry name" value="monocarbox_MctP"/>
    <property type="match status" value="1"/>
</dbReference>
<dbReference type="KEGG" id="fal:FRAAL4816"/>
<feature type="transmembrane region" description="Helical" evidence="9">
    <location>
        <begin position="283"/>
        <end position="309"/>
    </location>
</feature>
<evidence type="ECO:0000256" key="6">
    <source>
        <dbReference type="ARBA" id="ARBA00023136"/>
    </source>
</evidence>
<evidence type="ECO:0000313" key="11">
    <source>
        <dbReference type="Proteomes" id="UP000000657"/>
    </source>
</evidence>
<organism evidence="10 11">
    <name type="scientific">Frankia alni (strain DSM 45986 / CECT 9034 / ACN14a)</name>
    <dbReference type="NCBI Taxonomy" id="326424"/>
    <lineage>
        <taxon>Bacteria</taxon>
        <taxon>Bacillati</taxon>
        <taxon>Actinomycetota</taxon>
        <taxon>Actinomycetes</taxon>
        <taxon>Frankiales</taxon>
        <taxon>Frankiaceae</taxon>
        <taxon>Frankia</taxon>
    </lineage>
</organism>
<protein>
    <submittedName>
        <fullName evidence="10">Na+/proline symporter</fullName>
    </submittedName>
</protein>
<sequence>MTAVGAGLAPTAGAPLAAESPHTPFHGVEFAVFTTLFAAVAILGFGAVRWRRTGPGPLASLDEWGLGGRGFGSFVAWFLIGGDIFTAYTFVAVPGAMYAAGAVSGWFAVAYTTIVWPIVFVLMPRLWTVAHRHGYVTPADLVRGRYGSRALALAVAVTGIVATMPYIALQLVGMQAVLEVMGVGTNSANPVVRDLPIIVAFAVLAACTYTAGLRAPALIAFAKDLLIYAVVLVAVAVLPHRLGGFGAIFDAAEHKFDAANAAAAGAGAGHPATAVFIPGPKEFLAYGTLALGSAMALFLYPHAITGVLATRSREVIRRNTAVLPLYSLLLAFLALLGYVAIAAGVHTTNPRLAVPLLFEREFPAWFTGVAFAAVAIGALVPAAIMSIAAANLFTRTIYVGHLRPGATAAEQTAVSKVASLLVKAGALLFVLGLDTQNSINLQLLGGVWILQTFPAVVLALWRPRLHRRALLAGWLVGMCYGTAQAYGQHSAAARHFGGSLATVPGLGHAGYIAVTAFALNLAVALLGTLVLRAAGIPNGPDETALDSDSCSDEPDTSERDANEPDAHTSDETVPGQARQAVEPDGSAPSQR</sequence>
<feature type="transmembrane region" description="Helical" evidence="9">
    <location>
        <begin position="321"/>
        <end position="345"/>
    </location>
</feature>
<accession>Q0RGD1</accession>
<dbReference type="PANTHER" id="PTHR48086">
    <property type="entry name" value="SODIUM/PROLINE SYMPORTER-RELATED"/>
    <property type="match status" value="1"/>
</dbReference>
<feature type="transmembrane region" description="Helical" evidence="9">
    <location>
        <begin position="506"/>
        <end position="531"/>
    </location>
</feature>
<feature type="region of interest" description="Disordered" evidence="8">
    <location>
        <begin position="541"/>
        <end position="591"/>
    </location>
</feature>
<dbReference type="HOGENOM" id="CLU_018808_15_0_11"/>